<feature type="transmembrane region" description="Helical" evidence="1">
    <location>
        <begin position="61"/>
        <end position="80"/>
    </location>
</feature>
<dbReference type="RefSeq" id="WP_089831903.1">
    <property type="nucleotide sequence ID" value="NZ_BJWI01000123.1"/>
</dbReference>
<organism evidence="3 4">
    <name type="scientific">Halolactibacillus halophilus</name>
    <dbReference type="NCBI Taxonomy" id="306540"/>
    <lineage>
        <taxon>Bacteria</taxon>
        <taxon>Bacillati</taxon>
        <taxon>Bacillota</taxon>
        <taxon>Bacilli</taxon>
        <taxon>Bacillales</taxon>
        <taxon>Bacillaceae</taxon>
        <taxon>Halolactibacillus</taxon>
    </lineage>
</organism>
<dbReference type="EMBL" id="FOXC01000016">
    <property type="protein sequence ID" value="SFP37343.1"/>
    <property type="molecule type" value="Genomic_DNA"/>
</dbReference>
<dbReference type="Proteomes" id="UP000242243">
    <property type="component" value="Unassembled WGS sequence"/>
</dbReference>
<evidence type="ECO:0000256" key="1">
    <source>
        <dbReference type="SAM" id="Phobius"/>
    </source>
</evidence>
<evidence type="ECO:0000313" key="4">
    <source>
        <dbReference type="Proteomes" id="UP000242243"/>
    </source>
</evidence>
<name>A0A1I5PTI6_9BACI</name>
<feature type="transmembrane region" description="Helical" evidence="1">
    <location>
        <begin position="86"/>
        <end position="103"/>
    </location>
</feature>
<keyword evidence="1" id="KW-0472">Membrane</keyword>
<keyword evidence="5" id="KW-1185">Reference proteome</keyword>
<accession>A0A1I5PTI6</accession>
<evidence type="ECO:0000313" key="2">
    <source>
        <dbReference type="EMBL" id="GEM03001.1"/>
    </source>
</evidence>
<dbReference type="AlphaFoldDB" id="A0A1I5PTI6"/>
<dbReference type="STRING" id="306540.SAMN05421839_11656"/>
<protein>
    <submittedName>
        <fullName evidence="3">Uncharacterized protein</fullName>
    </submittedName>
</protein>
<evidence type="ECO:0000313" key="5">
    <source>
        <dbReference type="Proteomes" id="UP000321547"/>
    </source>
</evidence>
<sequence length="137" mass="15801">MTNQKCNLNCEVQILEREINKNILETKYFKNSTVSDKEVFELQFIRAEVLAKTEHSKSSTYIVLLAGIAIAYLLNAIAGQSAWGEIVNVFIYIPMISIAFIWLDSRNKRDMETYSYLVSLLDMLILKKEEIKRNSAE</sequence>
<dbReference type="Proteomes" id="UP000321547">
    <property type="component" value="Unassembled WGS sequence"/>
</dbReference>
<proteinExistence type="predicted"/>
<dbReference type="EMBL" id="BJWI01000123">
    <property type="protein sequence ID" value="GEM03001.1"/>
    <property type="molecule type" value="Genomic_DNA"/>
</dbReference>
<evidence type="ECO:0000313" key="3">
    <source>
        <dbReference type="EMBL" id="SFP37343.1"/>
    </source>
</evidence>
<reference evidence="2 5" key="2">
    <citation type="submission" date="2019-07" db="EMBL/GenBank/DDBJ databases">
        <title>Whole genome shotgun sequence of Halolactibacillus halophilus NBRC 100868.</title>
        <authorList>
            <person name="Hosoyama A."/>
            <person name="Uohara A."/>
            <person name="Ohji S."/>
            <person name="Ichikawa N."/>
        </authorList>
    </citation>
    <scope>NUCLEOTIDE SEQUENCE [LARGE SCALE GENOMIC DNA]</scope>
    <source>
        <strain evidence="2 5">NBRC 100868</strain>
    </source>
</reference>
<keyword evidence="1" id="KW-1133">Transmembrane helix</keyword>
<gene>
    <name evidence="2" type="ORF">HHA03_25330</name>
    <name evidence="3" type="ORF">SAMN05421839_11656</name>
</gene>
<keyword evidence="1" id="KW-0812">Transmembrane</keyword>
<reference evidence="3 4" key="1">
    <citation type="submission" date="2016-10" db="EMBL/GenBank/DDBJ databases">
        <authorList>
            <person name="de Groot N.N."/>
        </authorList>
    </citation>
    <scope>NUCLEOTIDE SEQUENCE [LARGE SCALE GENOMIC DNA]</scope>
    <source>
        <strain evidence="3 4">DSM 17073</strain>
    </source>
</reference>